<dbReference type="Proteomes" id="UP000053555">
    <property type="component" value="Unassembled WGS sequence"/>
</dbReference>
<protein>
    <submittedName>
        <fullName evidence="2">Uncharacterized protein</fullName>
    </submittedName>
</protein>
<gene>
    <name evidence="2" type="ORF">glysoja_045240</name>
</gene>
<sequence length="95" mass="10534">MKGGGVSTGEDHDMADRMQCSDHPYRNNPSGIYAFCLQEKLDKLISSSFPLSICAPSSPSFRSDAITSSSPTLPPQHPSLLFFFLLPHQEQRHQL</sequence>
<evidence type="ECO:0000313" key="2">
    <source>
        <dbReference type="EMBL" id="KHN09374.1"/>
    </source>
</evidence>
<name>A0A0B2PNT1_GLYSO</name>
<proteinExistence type="predicted"/>
<organism evidence="2">
    <name type="scientific">Glycine soja</name>
    <name type="common">Wild soybean</name>
    <dbReference type="NCBI Taxonomy" id="3848"/>
    <lineage>
        <taxon>Eukaryota</taxon>
        <taxon>Viridiplantae</taxon>
        <taxon>Streptophyta</taxon>
        <taxon>Embryophyta</taxon>
        <taxon>Tracheophyta</taxon>
        <taxon>Spermatophyta</taxon>
        <taxon>Magnoliopsida</taxon>
        <taxon>eudicotyledons</taxon>
        <taxon>Gunneridae</taxon>
        <taxon>Pentapetalae</taxon>
        <taxon>rosids</taxon>
        <taxon>fabids</taxon>
        <taxon>Fabales</taxon>
        <taxon>Fabaceae</taxon>
        <taxon>Papilionoideae</taxon>
        <taxon>50 kb inversion clade</taxon>
        <taxon>NPAAA clade</taxon>
        <taxon>indigoferoid/millettioid clade</taxon>
        <taxon>Phaseoleae</taxon>
        <taxon>Glycine</taxon>
        <taxon>Glycine subgen. Soja</taxon>
    </lineage>
</organism>
<dbReference type="PANTHER" id="PTHR34460:SF2">
    <property type="entry name" value="OS04G0405500 PROTEIN"/>
    <property type="match status" value="1"/>
</dbReference>
<feature type="compositionally biased region" description="Basic and acidic residues" evidence="1">
    <location>
        <begin position="9"/>
        <end position="22"/>
    </location>
</feature>
<reference evidence="2" key="1">
    <citation type="submission" date="2014-07" db="EMBL/GenBank/DDBJ databases">
        <title>Identification of a novel salt tolerance gene in wild soybean by whole-genome sequencing.</title>
        <authorList>
            <person name="Lam H.-M."/>
            <person name="Qi X."/>
            <person name="Li M.-W."/>
            <person name="Liu X."/>
            <person name="Xie M."/>
            <person name="Ni M."/>
            <person name="Xu X."/>
        </authorList>
    </citation>
    <scope>NUCLEOTIDE SEQUENCE [LARGE SCALE GENOMIC DNA]</scope>
    <source>
        <tissue evidence="2">Root</tissue>
    </source>
</reference>
<dbReference type="EMBL" id="KN665268">
    <property type="protein sequence ID" value="KHN09374.1"/>
    <property type="molecule type" value="Genomic_DNA"/>
</dbReference>
<dbReference type="PANTHER" id="PTHR34460">
    <property type="entry name" value="VITELLOGENIN-LIKE PROTEIN"/>
    <property type="match status" value="1"/>
</dbReference>
<feature type="region of interest" description="Disordered" evidence="1">
    <location>
        <begin position="1"/>
        <end position="22"/>
    </location>
</feature>
<evidence type="ECO:0000256" key="1">
    <source>
        <dbReference type="SAM" id="MobiDB-lite"/>
    </source>
</evidence>
<dbReference type="AlphaFoldDB" id="A0A0B2PNT1"/>
<accession>A0A0B2PNT1</accession>